<keyword evidence="3" id="KW-0131">Cell cycle</keyword>
<feature type="transmembrane region" description="Helical" evidence="2">
    <location>
        <begin position="17"/>
        <end position="37"/>
    </location>
</feature>
<accession>A0A7X2N2N3</accession>
<evidence type="ECO:0000313" key="4">
    <source>
        <dbReference type="Proteomes" id="UP000470082"/>
    </source>
</evidence>
<organism evidence="3 4">
    <name type="scientific">Floccifex porci</name>
    <dbReference type="NCBI Taxonomy" id="2606629"/>
    <lineage>
        <taxon>Bacteria</taxon>
        <taxon>Bacillati</taxon>
        <taxon>Bacillota</taxon>
        <taxon>Erysipelotrichia</taxon>
        <taxon>Erysipelotrichales</taxon>
        <taxon>Erysipelotrichaceae</taxon>
        <taxon>Floccifex</taxon>
    </lineage>
</organism>
<dbReference type="GO" id="GO:0051301">
    <property type="term" value="P:cell division"/>
    <property type="evidence" value="ECO:0007669"/>
    <property type="project" value="UniProtKB-KW"/>
</dbReference>
<keyword evidence="3" id="KW-0132">Cell division</keyword>
<dbReference type="RefSeq" id="WP_154459784.1">
    <property type="nucleotide sequence ID" value="NZ_JAQYTQ010000039.1"/>
</dbReference>
<evidence type="ECO:0000256" key="2">
    <source>
        <dbReference type="SAM" id="Phobius"/>
    </source>
</evidence>
<keyword evidence="1" id="KW-0175">Coiled coil</keyword>
<comment type="caution">
    <text evidence="3">The sequence shown here is derived from an EMBL/GenBank/DDBJ whole genome shotgun (WGS) entry which is preliminary data.</text>
</comment>
<feature type="coiled-coil region" evidence="1">
    <location>
        <begin position="44"/>
        <end position="78"/>
    </location>
</feature>
<dbReference type="AlphaFoldDB" id="A0A7X2N2N3"/>
<keyword evidence="4" id="KW-1185">Reference proteome</keyword>
<keyword evidence="2" id="KW-1133">Transmembrane helix</keyword>
<sequence>MRKNKKKNNKRKLRKDIWIFGLFVISAAFFFGTRVGLKSYNIMLQMKEQELAAQVNEKQELVSELENEVNNLQNKTRLLGMLDSSVKDNQNNIYIMENK</sequence>
<proteinExistence type="predicted"/>
<name>A0A7X2N2N3_9FIRM</name>
<dbReference type="EMBL" id="VUMM01000005">
    <property type="protein sequence ID" value="MSS01306.1"/>
    <property type="molecule type" value="Genomic_DNA"/>
</dbReference>
<keyword evidence="2" id="KW-0812">Transmembrane</keyword>
<reference evidence="3 4" key="1">
    <citation type="submission" date="2019-08" db="EMBL/GenBank/DDBJ databases">
        <title>In-depth cultivation of the pig gut microbiome towards novel bacterial diversity and tailored functional studies.</title>
        <authorList>
            <person name="Wylensek D."/>
            <person name="Hitch T.C.A."/>
            <person name="Clavel T."/>
        </authorList>
    </citation>
    <scope>NUCLEOTIDE SEQUENCE [LARGE SCALE GENOMIC DNA]</scope>
    <source>
        <strain evidence="3 4">LKV-178-WT-2G</strain>
    </source>
</reference>
<evidence type="ECO:0000313" key="3">
    <source>
        <dbReference type="EMBL" id="MSS01306.1"/>
    </source>
</evidence>
<evidence type="ECO:0000256" key="1">
    <source>
        <dbReference type="SAM" id="Coils"/>
    </source>
</evidence>
<dbReference type="Proteomes" id="UP000470082">
    <property type="component" value="Unassembled WGS sequence"/>
</dbReference>
<protein>
    <submittedName>
        <fullName evidence="3">Cell division protein FtsL</fullName>
    </submittedName>
</protein>
<keyword evidence="2" id="KW-0472">Membrane</keyword>
<gene>
    <name evidence="3" type="ORF">FYJ50_04175</name>
</gene>